<reference evidence="2 3" key="1">
    <citation type="submission" date="2019-11" db="EMBL/GenBank/DDBJ databases">
        <authorList>
            <person name="He Y."/>
        </authorList>
    </citation>
    <scope>NUCLEOTIDE SEQUENCE [LARGE SCALE GENOMIC DNA]</scope>
    <source>
        <strain evidence="2 3">SCSIO 58843</strain>
    </source>
</reference>
<evidence type="ECO:0000313" key="3">
    <source>
        <dbReference type="Proteomes" id="UP000334019"/>
    </source>
</evidence>
<protein>
    <submittedName>
        <fullName evidence="2">Uncharacterized protein</fullName>
    </submittedName>
</protein>
<evidence type="ECO:0000256" key="1">
    <source>
        <dbReference type="SAM" id="MobiDB-lite"/>
    </source>
</evidence>
<dbReference type="KEGG" id="atq:GH723_05410"/>
<dbReference type="AlphaFoldDB" id="A0A5Q2RKK0"/>
<dbReference type="Proteomes" id="UP000334019">
    <property type="component" value="Chromosome"/>
</dbReference>
<accession>A0A5Q2RKK0</accession>
<sequence length="236" mass="24990">MVWELDGTTPRRVEPDPPEPIGVPSPLTAEATLLLEQAGVDVVVEEGEVIGEVQGLEVARVVLDGPDGPARLEVGVGRFDREAFALIHGELSPPEALARVVADVGEHRRPGVEPHPINRLARERWLRRRIIDEPALVGAAALGAVDAARPRGGLRDPGIAVALGARSDGTPLVVACTTGIDLEAVPDAADARLRHAPQAELVIAVPARDAHRITRELAELLARPAEVVTVEGAWPT</sequence>
<gene>
    <name evidence="2" type="ORF">GH723_05410</name>
</gene>
<organism evidence="2 3">
    <name type="scientific">Actinomarinicola tropica</name>
    <dbReference type="NCBI Taxonomy" id="2789776"/>
    <lineage>
        <taxon>Bacteria</taxon>
        <taxon>Bacillati</taxon>
        <taxon>Actinomycetota</taxon>
        <taxon>Acidimicrobiia</taxon>
        <taxon>Acidimicrobiales</taxon>
        <taxon>Iamiaceae</taxon>
        <taxon>Actinomarinicola</taxon>
    </lineage>
</organism>
<proteinExistence type="predicted"/>
<dbReference type="RefSeq" id="WP_153758693.1">
    <property type="nucleotide sequence ID" value="NZ_CP045851.1"/>
</dbReference>
<dbReference type="EMBL" id="CP045851">
    <property type="protein sequence ID" value="QGG94587.1"/>
    <property type="molecule type" value="Genomic_DNA"/>
</dbReference>
<evidence type="ECO:0000313" key="2">
    <source>
        <dbReference type="EMBL" id="QGG94587.1"/>
    </source>
</evidence>
<feature type="region of interest" description="Disordered" evidence="1">
    <location>
        <begin position="1"/>
        <end position="22"/>
    </location>
</feature>
<keyword evidence="3" id="KW-1185">Reference proteome</keyword>
<name>A0A5Q2RKK0_9ACTN</name>